<organism evidence="2 3">
    <name type="scientific">Bilifractor porci</name>
    <dbReference type="NCBI Taxonomy" id="2606636"/>
    <lineage>
        <taxon>Bacteria</taxon>
        <taxon>Bacillati</taxon>
        <taxon>Bacillota</taxon>
        <taxon>Clostridia</taxon>
        <taxon>Lachnospirales</taxon>
        <taxon>Lachnospiraceae</taxon>
        <taxon>Bilifractor</taxon>
    </lineage>
</organism>
<accession>A0A7X2TNN5</accession>
<dbReference type="Proteomes" id="UP000466864">
    <property type="component" value="Unassembled WGS sequence"/>
</dbReference>
<comment type="caution">
    <text evidence="2">The sequence shown here is derived from an EMBL/GenBank/DDBJ whole genome shotgun (WGS) entry which is preliminary data.</text>
</comment>
<name>A0A7X2TNN5_9FIRM</name>
<evidence type="ECO:0000313" key="2">
    <source>
        <dbReference type="EMBL" id="MST81143.1"/>
    </source>
</evidence>
<evidence type="ECO:0000259" key="1">
    <source>
        <dbReference type="Pfam" id="PF04448"/>
    </source>
</evidence>
<evidence type="ECO:0000313" key="3">
    <source>
        <dbReference type="Proteomes" id="UP000466864"/>
    </source>
</evidence>
<dbReference type="InterPro" id="IPR007539">
    <property type="entry name" value="DUF551"/>
</dbReference>
<reference evidence="2 3" key="1">
    <citation type="submission" date="2019-08" db="EMBL/GenBank/DDBJ databases">
        <title>In-depth cultivation of the pig gut microbiome towards novel bacterial diversity and tailored functional studies.</title>
        <authorList>
            <person name="Wylensek D."/>
            <person name="Hitch T.C.A."/>
            <person name="Clavel T."/>
        </authorList>
    </citation>
    <scope>NUCLEOTIDE SEQUENCE [LARGE SCALE GENOMIC DNA]</scope>
    <source>
        <strain evidence="2 3">Oil+RF-744-WCA-WT-13</strain>
    </source>
</reference>
<feature type="domain" description="DUF551" evidence="1">
    <location>
        <begin position="62"/>
        <end position="122"/>
    </location>
</feature>
<sequence length="131" mass="15137">MEQEGRRMSDDIISRAAALDGLSKLRMIDTYKIDGDPCLKVKAIDVYEMLKQLPSAQPEQRWIPCSERLPEDEQPILFSTTTGRVHQGRFHMDNSINQWYSSLDKMRAYNNTVNAWMPLPEPYKAESEGDE</sequence>
<gene>
    <name evidence="2" type="ORF">FYJ60_02180</name>
</gene>
<protein>
    <submittedName>
        <fullName evidence="2">DUF551 domain-containing protein</fullName>
    </submittedName>
</protein>
<proteinExistence type="predicted"/>
<dbReference type="AlphaFoldDB" id="A0A7X2TNN5"/>
<keyword evidence="3" id="KW-1185">Reference proteome</keyword>
<dbReference type="EMBL" id="VUMV01000001">
    <property type="protein sequence ID" value="MST81143.1"/>
    <property type="molecule type" value="Genomic_DNA"/>
</dbReference>
<dbReference type="Pfam" id="PF04448">
    <property type="entry name" value="DUF551"/>
    <property type="match status" value="1"/>
</dbReference>